<sequence length="222" mass="23321">MLLAIDTATQAVTVAVHDGATVVAEHSTSDARRHTELLAPSIRDTLRAAGLRPRDLSAIAVGVGPGPFTGLRVGVVTARTMGLALGVPVHGVCSLDALAHGVMADGERTRFLVATDARRKEVYWAAYDVTDQGVRRSDGPDVARAADLPAHLRGLPTAGRGPLLYPDALPHALPQLDVGAGALATFAMGALRRGEELLEPQPLYLRRPDAVPQSERKPVSTA</sequence>
<dbReference type="OrthoDB" id="9809995at2"/>
<dbReference type="NCBIfam" id="TIGR03725">
    <property type="entry name" value="T6A_YeaZ"/>
    <property type="match status" value="1"/>
</dbReference>
<dbReference type="RefSeq" id="WP_052591143.1">
    <property type="nucleotide sequence ID" value="NZ_CP011112.1"/>
</dbReference>
<gene>
    <name evidence="2" type="ORF">VV02_09365</name>
</gene>
<dbReference type="PANTHER" id="PTHR11735">
    <property type="entry name" value="TRNA N6-ADENOSINE THREONYLCARBAMOYLTRANSFERASE"/>
    <property type="match status" value="1"/>
</dbReference>
<dbReference type="InterPro" id="IPR043129">
    <property type="entry name" value="ATPase_NBD"/>
</dbReference>
<evidence type="ECO:0000259" key="1">
    <source>
        <dbReference type="Pfam" id="PF00814"/>
    </source>
</evidence>
<protein>
    <submittedName>
        <fullName evidence="2">Peptidase M22</fullName>
    </submittedName>
</protein>
<reference evidence="2 3" key="1">
    <citation type="submission" date="2015-03" db="EMBL/GenBank/DDBJ databases">
        <title>Luteipulveratus halotolerans sp. nov., a novel actinobacterium (Dermacoccaceae) from Sarawak, Malaysia.</title>
        <authorList>
            <person name="Juboi H."/>
            <person name="Basik A."/>
            <person name="Shamsul S.S."/>
            <person name="Arnold P."/>
            <person name="Schmitt E.K."/>
            <person name="Sanglier J.-J."/>
            <person name="Yeo T."/>
        </authorList>
    </citation>
    <scope>NUCLEOTIDE SEQUENCE [LARGE SCALE GENOMIC DNA]</scope>
    <source>
        <strain evidence="2 3">MN07-A0370</strain>
    </source>
</reference>
<dbReference type="GO" id="GO:0002949">
    <property type="term" value="P:tRNA threonylcarbamoyladenosine modification"/>
    <property type="evidence" value="ECO:0007669"/>
    <property type="project" value="InterPro"/>
</dbReference>
<dbReference type="Gene3D" id="3.30.420.40">
    <property type="match status" value="2"/>
</dbReference>
<dbReference type="SUPFAM" id="SSF53067">
    <property type="entry name" value="Actin-like ATPase domain"/>
    <property type="match status" value="2"/>
</dbReference>
<dbReference type="InterPro" id="IPR000905">
    <property type="entry name" value="Gcp-like_dom"/>
</dbReference>
<feature type="domain" description="Gcp-like" evidence="1">
    <location>
        <begin position="29"/>
        <end position="147"/>
    </location>
</feature>
<evidence type="ECO:0000313" key="3">
    <source>
        <dbReference type="Proteomes" id="UP000066480"/>
    </source>
</evidence>
<dbReference type="CDD" id="cd24032">
    <property type="entry name" value="ASKHA_NBD_TsaB"/>
    <property type="match status" value="1"/>
</dbReference>
<dbReference type="PANTHER" id="PTHR11735:SF11">
    <property type="entry name" value="TRNA THREONYLCARBAMOYLADENOSINE BIOSYNTHESIS PROTEIN TSAB"/>
    <property type="match status" value="1"/>
</dbReference>
<dbReference type="PATRIC" id="fig|571913.6.peg.1911"/>
<dbReference type="InterPro" id="IPR022496">
    <property type="entry name" value="T6A_TsaB"/>
</dbReference>
<name>A0A0K1JH22_9MICO</name>
<dbReference type="STRING" id="571913.VV02_09365"/>
<dbReference type="GO" id="GO:0005829">
    <property type="term" value="C:cytosol"/>
    <property type="evidence" value="ECO:0007669"/>
    <property type="project" value="TreeGrafter"/>
</dbReference>
<dbReference type="KEGG" id="lmoi:VV02_09365"/>
<dbReference type="Proteomes" id="UP000066480">
    <property type="component" value="Chromosome"/>
</dbReference>
<dbReference type="AlphaFoldDB" id="A0A0K1JH22"/>
<proteinExistence type="predicted"/>
<keyword evidence="3" id="KW-1185">Reference proteome</keyword>
<dbReference type="EMBL" id="CP011112">
    <property type="protein sequence ID" value="AKU16017.1"/>
    <property type="molecule type" value="Genomic_DNA"/>
</dbReference>
<accession>A0A0K1JH22</accession>
<organism evidence="2 3">
    <name type="scientific">Luteipulveratus mongoliensis</name>
    <dbReference type="NCBI Taxonomy" id="571913"/>
    <lineage>
        <taxon>Bacteria</taxon>
        <taxon>Bacillati</taxon>
        <taxon>Actinomycetota</taxon>
        <taxon>Actinomycetes</taxon>
        <taxon>Micrococcales</taxon>
        <taxon>Dermacoccaceae</taxon>
        <taxon>Luteipulveratus</taxon>
    </lineage>
</organism>
<evidence type="ECO:0000313" key="2">
    <source>
        <dbReference type="EMBL" id="AKU16017.1"/>
    </source>
</evidence>
<dbReference type="Pfam" id="PF00814">
    <property type="entry name" value="TsaD"/>
    <property type="match status" value="1"/>
</dbReference>